<dbReference type="AlphaFoldDB" id="A0A5N5RG49"/>
<dbReference type="PROSITE" id="PS51012">
    <property type="entry name" value="ABC_TM2"/>
    <property type="match status" value="1"/>
</dbReference>
<name>A0A5N5RG49_9BIFI</name>
<dbReference type="PANTHER" id="PTHR43229">
    <property type="entry name" value="NODULATION PROTEIN J"/>
    <property type="match status" value="1"/>
</dbReference>
<evidence type="ECO:0000259" key="7">
    <source>
        <dbReference type="PROSITE" id="PS51012"/>
    </source>
</evidence>
<dbReference type="PIRSF" id="PIRSF006648">
    <property type="entry name" value="DrrB"/>
    <property type="match status" value="1"/>
</dbReference>
<comment type="similarity">
    <text evidence="6">Belongs to the ABC-2 integral membrane protein family.</text>
</comment>
<dbReference type="InterPro" id="IPR051784">
    <property type="entry name" value="Nod_factor_ABC_transporter"/>
</dbReference>
<feature type="transmembrane region" description="Helical" evidence="6">
    <location>
        <begin position="120"/>
        <end position="146"/>
    </location>
</feature>
<proteinExistence type="inferred from homology"/>
<dbReference type="Proteomes" id="UP000326336">
    <property type="component" value="Unassembled WGS sequence"/>
</dbReference>
<reference evidence="8 9" key="1">
    <citation type="journal article" date="2019" name="Int. J. Syst. Evol. Microbiol.">
        <title>Bifidobacterium jacchi sp. nov., isolated from the faeces of a baby common marmoset (Callithrix jacchus).</title>
        <authorList>
            <person name="Modesto M."/>
            <person name="Watanabe K."/>
            <person name="Arita M."/>
            <person name="Satti M."/>
            <person name="Oki K."/>
            <person name="Sciavilla P."/>
            <person name="Patavino C."/>
            <person name="Camma C."/>
            <person name="Michelini S."/>
            <person name="Sgorbati B."/>
            <person name="Mattarelli P."/>
        </authorList>
    </citation>
    <scope>NUCLEOTIDE SEQUENCE [LARGE SCALE GENOMIC DNA]</scope>
    <source>
        <strain evidence="8 9">MRM 9.3</strain>
    </source>
</reference>
<evidence type="ECO:0000256" key="1">
    <source>
        <dbReference type="ARBA" id="ARBA00004141"/>
    </source>
</evidence>
<dbReference type="Pfam" id="PF01061">
    <property type="entry name" value="ABC2_membrane"/>
    <property type="match status" value="1"/>
</dbReference>
<evidence type="ECO:0000313" key="9">
    <source>
        <dbReference type="Proteomes" id="UP000326336"/>
    </source>
</evidence>
<evidence type="ECO:0000256" key="6">
    <source>
        <dbReference type="RuleBase" id="RU361157"/>
    </source>
</evidence>
<protein>
    <recommendedName>
        <fullName evidence="6">Transport permease protein</fullName>
    </recommendedName>
</protein>
<comment type="subcellular location">
    <subcellularLocation>
        <location evidence="6">Cell membrane</location>
        <topology evidence="6">Multi-pass membrane protein</topology>
    </subcellularLocation>
    <subcellularLocation>
        <location evidence="1">Membrane</location>
        <topology evidence="1">Multi-pass membrane protein</topology>
    </subcellularLocation>
</comment>
<feature type="transmembrane region" description="Helical" evidence="6">
    <location>
        <begin position="47"/>
        <end position="65"/>
    </location>
</feature>
<feature type="transmembrane region" description="Helical" evidence="6">
    <location>
        <begin position="152"/>
        <end position="176"/>
    </location>
</feature>
<feature type="domain" description="ABC transmembrane type-2" evidence="7">
    <location>
        <begin position="45"/>
        <end position="264"/>
    </location>
</feature>
<feature type="transmembrane region" description="Helical" evidence="6">
    <location>
        <begin position="240"/>
        <end position="259"/>
    </location>
</feature>
<dbReference type="PANTHER" id="PTHR43229:SF2">
    <property type="entry name" value="NODULATION PROTEIN J"/>
    <property type="match status" value="1"/>
</dbReference>
<dbReference type="EMBL" id="RQSP01000029">
    <property type="protein sequence ID" value="KAB5606262.1"/>
    <property type="molecule type" value="Genomic_DNA"/>
</dbReference>
<dbReference type="GO" id="GO:0043190">
    <property type="term" value="C:ATP-binding cassette (ABC) transporter complex"/>
    <property type="evidence" value="ECO:0007669"/>
    <property type="project" value="InterPro"/>
</dbReference>
<keyword evidence="9" id="KW-1185">Reference proteome</keyword>
<keyword evidence="2 6" id="KW-0812">Transmembrane</keyword>
<feature type="transmembrane region" description="Helical" evidence="6">
    <location>
        <begin position="77"/>
        <end position="99"/>
    </location>
</feature>
<keyword evidence="4 6" id="KW-0472">Membrane</keyword>
<keyword evidence="5" id="KW-0046">Antibiotic resistance</keyword>
<gene>
    <name evidence="8" type="ORF">EHS19_07945</name>
</gene>
<dbReference type="OrthoDB" id="9788252at2"/>
<evidence type="ECO:0000256" key="4">
    <source>
        <dbReference type="ARBA" id="ARBA00023136"/>
    </source>
</evidence>
<evidence type="ECO:0000256" key="2">
    <source>
        <dbReference type="ARBA" id="ARBA00022692"/>
    </source>
</evidence>
<evidence type="ECO:0000256" key="3">
    <source>
        <dbReference type="ARBA" id="ARBA00022989"/>
    </source>
</evidence>
<keyword evidence="6" id="KW-0813">Transport</keyword>
<evidence type="ECO:0000256" key="5">
    <source>
        <dbReference type="ARBA" id="ARBA00023251"/>
    </source>
</evidence>
<dbReference type="GO" id="GO:0046677">
    <property type="term" value="P:response to antibiotic"/>
    <property type="evidence" value="ECO:0007669"/>
    <property type="project" value="UniProtKB-KW"/>
</dbReference>
<keyword evidence="3 6" id="KW-1133">Transmembrane helix</keyword>
<evidence type="ECO:0000313" key="8">
    <source>
        <dbReference type="EMBL" id="KAB5606262.1"/>
    </source>
</evidence>
<accession>A0A5N5RG49</accession>
<dbReference type="InterPro" id="IPR047817">
    <property type="entry name" value="ABC2_TM_bact-type"/>
</dbReference>
<dbReference type="GO" id="GO:0140359">
    <property type="term" value="F:ABC-type transporter activity"/>
    <property type="evidence" value="ECO:0007669"/>
    <property type="project" value="InterPro"/>
</dbReference>
<sequence>MEISMNTLTTTTRIHSMHRQRLGWTRAFSVMAQLEWQGADLCMPMRWIAAAINPLVYLLFLGVGLSSTLDDPGYLRFLFPGLVVMQASAGISHIVARVVTERRWGLAAYKLQAGVPAGAYFLAMMVPGAVLYLFQVCVIIVAAFAVGLRLSVLAIVVIACVGLVAIWFWQCFGYCLTGLIKDYQTRNFVLSLLTLPLTFSAPVFYSFDSAPALLRAVALCNPLTYQVNVARATMSGSIDLVSIAVTAALTLIVTAVGVISTQRMRTLSFEG</sequence>
<keyword evidence="6" id="KW-1003">Cell membrane</keyword>
<feature type="transmembrane region" description="Helical" evidence="6">
    <location>
        <begin position="188"/>
        <end position="207"/>
    </location>
</feature>
<comment type="caution">
    <text evidence="8">The sequence shown here is derived from an EMBL/GenBank/DDBJ whole genome shotgun (WGS) entry which is preliminary data.</text>
</comment>
<dbReference type="InterPro" id="IPR013525">
    <property type="entry name" value="ABC2_TM"/>
</dbReference>
<organism evidence="8 9">
    <name type="scientific">Bifidobacterium jacchi</name>
    <dbReference type="NCBI Taxonomy" id="2490545"/>
    <lineage>
        <taxon>Bacteria</taxon>
        <taxon>Bacillati</taxon>
        <taxon>Actinomycetota</taxon>
        <taxon>Actinomycetes</taxon>
        <taxon>Bifidobacteriales</taxon>
        <taxon>Bifidobacteriaceae</taxon>
        <taxon>Bifidobacterium</taxon>
    </lineage>
</organism>
<dbReference type="InterPro" id="IPR000412">
    <property type="entry name" value="ABC_2_transport"/>
</dbReference>